<gene>
    <name evidence="2" type="ORF">PU648_19735</name>
</gene>
<dbReference type="Gene3D" id="2.50.20.20">
    <property type="match status" value="1"/>
</dbReference>
<protein>
    <recommendedName>
        <fullName evidence="4">Lipoprotein</fullName>
    </recommendedName>
</protein>
<dbReference type="InterPro" id="IPR029046">
    <property type="entry name" value="LolA/LolB/LppX"/>
</dbReference>
<name>A0ABU3UKX0_9ACTN</name>
<dbReference type="Proteomes" id="UP001257627">
    <property type="component" value="Unassembled WGS sequence"/>
</dbReference>
<sequence>MRPLRFLTATLACTALTALATGCGSHTAASAKVGGTPAAPSTAPTSQLTGLTAQQISDKAENALKHASSLTITLESKGNGKTSGTMRMDRVGHCDNRLSMGAQGSFHMIKSDGQVLMQPDQAMITAMGVPAAARKRLAGKWLNLTSSADMKDLAKFCDLNAFLKEVATDDNENDIAKSGTATMGGVPTVVLKGRDTDGSLMYLYVAATGTPYPLKIARPTGKDAGTALFSRYDDPVTVQAPPKDQIIGVSQLTS</sequence>
<evidence type="ECO:0000256" key="1">
    <source>
        <dbReference type="SAM" id="SignalP"/>
    </source>
</evidence>
<reference evidence="2 3" key="1">
    <citation type="submission" date="2023-02" db="EMBL/GenBank/DDBJ databases">
        <authorList>
            <person name="Maleckis M."/>
        </authorList>
    </citation>
    <scope>NUCLEOTIDE SEQUENCE [LARGE SCALE GENOMIC DNA]</scope>
    <source>
        <strain evidence="2 3">P8-A2</strain>
    </source>
</reference>
<organism evidence="2 3">
    <name type="scientific">Streptomyces mirabilis</name>
    <dbReference type="NCBI Taxonomy" id="68239"/>
    <lineage>
        <taxon>Bacteria</taxon>
        <taxon>Bacillati</taxon>
        <taxon>Actinomycetota</taxon>
        <taxon>Actinomycetes</taxon>
        <taxon>Kitasatosporales</taxon>
        <taxon>Streptomycetaceae</taxon>
        <taxon>Streptomyces</taxon>
    </lineage>
</organism>
<keyword evidence="1" id="KW-0732">Signal</keyword>
<dbReference type="EMBL" id="JARAKF010000001">
    <property type="protein sequence ID" value="MDU8994529.1"/>
    <property type="molecule type" value="Genomic_DNA"/>
</dbReference>
<evidence type="ECO:0008006" key="4">
    <source>
        <dbReference type="Google" id="ProtNLM"/>
    </source>
</evidence>
<comment type="caution">
    <text evidence="2">The sequence shown here is derived from an EMBL/GenBank/DDBJ whole genome shotgun (WGS) entry which is preliminary data.</text>
</comment>
<dbReference type="RefSeq" id="WP_316732935.1">
    <property type="nucleotide sequence ID" value="NZ_JARAKF010000001.1"/>
</dbReference>
<evidence type="ECO:0000313" key="3">
    <source>
        <dbReference type="Proteomes" id="UP001257627"/>
    </source>
</evidence>
<proteinExistence type="predicted"/>
<accession>A0ABU3UKX0</accession>
<feature type="signal peptide" evidence="1">
    <location>
        <begin position="1"/>
        <end position="20"/>
    </location>
</feature>
<keyword evidence="3" id="KW-1185">Reference proteome</keyword>
<dbReference type="PROSITE" id="PS51257">
    <property type="entry name" value="PROKAR_LIPOPROTEIN"/>
    <property type="match status" value="1"/>
</dbReference>
<dbReference type="SUPFAM" id="SSF89392">
    <property type="entry name" value="Prokaryotic lipoproteins and lipoprotein localization factors"/>
    <property type="match status" value="1"/>
</dbReference>
<feature type="chain" id="PRO_5045686059" description="Lipoprotein" evidence="1">
    <location>
        <begin position="21"/>
        <end position="254"/>
    </location>
</feature>
<evidence type="ECO:0000313" key="2">
    <source>
        <dbReference type="EMBL" id="MDU8994529.1"/>
    </source>
</evidence>